<reference evidence="1 2" key="1">
    <citation type="journal article" date="2018" name="PLoS Genet.">
        <title>Population sequencing reveals clonal diversity and ancestral inbreeding in the grapevine cultivar Chardonnay.</title>
        <authorList>
            <person name="Roach M.J."/>
            <person name="Johnson D.L."/>
            <person name="Bohlmann J."/>
            <person name="van Vuuren H.J."/>
            <person name="Jones S.J."/>
            <person name="Pretorius I.S."/>
            <person name="Schmidt S.A."/>
            <person name="Borneman A.R."/>
        </authorList>
    </citation>
    <scope>NUCLEOTIDE SEQUENCE [LARGE SCALE GENOMIC DNA]</scope>
    <source>
        <strain evidence="2">cv. Chardonnay</strain>
        <tissue evidence="1">Leaf</tissue>
    </source>
</reference>
<dbReference type="AlphaFoldDB" id="A0A438D7I3"/>
<protein>
    <recommendedName>
        <fullName evidence="3">Reverse transcriptase zinc-binding domain-containing protein</fullName>
    </recommendedName>
</protein>
<gene>
    <name evidence="1" type="ORF">CK203_090153</name>
</gene>
<proteinExistence type="predicted"/>
<accession>A0A438D7I3</accession>
<name>A0A438D7I3_VITVI</name>
<comment type="caution">
    <text evidence="1">The sequence shown here is derived from an EMBL/GenBank/DDBJ whole genome shotgun (WGS) entry which is preliminary data.</text>
</comment>
<evidence type="ECO:0000313" key="2">
    <source>
        <dbReference type="Proteomes" id="UP000288805"/>
    </source>
</evidence>
<evidence type="ECO:0008006" key="3">
    <source>
        <dbReference type="Google" id="ProtNLM"/>
    </source>
</evidence>
<organism evidence="1 2">
    <name type="scientific">Vitis vinifera</name>
    <name type="common">Grape</name>
    <dbReference type="NCBI Taxonomy" id="29760"/>
    <lineage>
        <taxon>Eukaryota</taxon>
        <taxon>Viridiplantae</taxon>
        <taxon>Streptophyta</taxon>
        <taxon>Embryophyta</taxon>
        <taxon>Tracheophyta</taxon>
        <taxon>Spermatophyta</taxon>
        <taxon>Magnoliopsida</taxon>
        <taxon>eudicotyledons</taxon>
        <taxon>Gunneridae</taxon>
        <taxon>Pentapetalae</taxon>
        <taxon>rosids</taxon>
        <taxon>Vitales</taxon>
        <taxon>Vitaceae</taxon>
        <taxon>Viteae</taxon>
        <taxon>Vitis</taxon>
    </lineage>
</organism>
<evidence type="ECO:0000313" key="1">
    <source>
        <dbReference type="EMBL" id="RVW31413.1"/>
    </source>
</evidence>
<sequence length="212" mass="24126">MTDGVVKSLGVGRFLDWRTLEAAGAAGGVLICWDKRSLEMLEWEEGGDFNVILAQGERSRQGRVTSSMRSWLDQFSNVTQKRLSRPISDHFLIIIEGGGKRRGPSPFRFENMWLKVEGFKDLLRSWWQGMSVSGRVSYKLATKLKGIKQNLQVWNKEVFGNLESNKLAALQQVDYWDQVESERSQKKKRKKVMLSGLSWRRYTGGSSQGSCG</sequence>
<dbReference type="PANTHER" id="PTHR33710:SF71">
    <property type="entry name" value="ENDONUCLEASE_EXONUCLEASE_PHOSPHATASE DOMAIN-CONTAINING PROTEIN"/>
    <property type="match status" value="1"/>
</dbReference>
<dbReference type="EMBL" id="QGNW01001755">
    <property type="protein sequence ID" value="RVW31413.1"/>
    <property type="molecule type" value="Genomic_DNA"/>
</dbReference>
<dbReference type="PANTHER" id="PTHR33710">
    <property type="entry name" value="BNAC02G09200D PROTEIN"/>
    <property type="match status" value="1"/>
</dbReference>
<dbReference type="Proteomes" id="UP000288805">
    <property type="component" value="Unassembled WGS sequence"/>
</dbReference>